<dbReference type="InterPro" id="IPR011006">
    <property type="entry name" value="CheY-like_superfamily"/>
</dbReference>
<evidence type="ECO:0000259" key="5">
    <source>
        <dbReference type="PROSITE" id="PS50887"/>
    </source>
</evidence>
<proteinExistence type="predicted"/>
<dbReference type="AlphaFoldDB" id="W0SJG2"/>
<dbReference type="InterPro" id="IPR043128">
    <property type="entry name" value="Rev_trsase/Diguanyl_cyclase"/>
</dbReference>
<feature type="modified residue" description="4-aspartylphosphate" evidence="3">
    <location>
        <position position="68"/>
    </location>
</feature>
<dbReference type="GO" id="GO:0052621">
    <property type="term" value="F:diguanylate cyclase activity"/>
    <property type="evidence" value="ECO:0007669"/>
    <property type="project" value="UniProtKB-EC"/>
</dbReference>
<evidence type="ECO:0000256" key="2">
    <source>
        <dbReference type="ARBA" id="ARBA00034247"/>
    </source>
</evidence>
<dbReference type="GO" id="GO:1902201">
    <property type="term" value="P:negative regulation of bacterial-type flagellum-dependent cell motility"/>
    <property type="evidence" value="ECO:0007669"/>
    <property type="project" value="TreeGrafter"/>
</dbReference>
<dbReference type="InterPro" id="IPR000160">
    <property type="entry name" value="GGDEF_dom"/>
</dbReference>
<dbReference type="PANTHER" id="PTHR45138">
    <property type="entry name" value="REGULATORY COMPONENTS OF SENSORY TRANSDUCTION SYSTEM"/>
    <property type="match status" value="1"/>
</dbReference>
<sequence>MSSETHPAPAPDPMHAMPLVLIVDDQISNIKLLSAILGDDYRIRVATNGLDALKLAEAAPQPDLILLDIMMPDMDGYETCRRLKSNSVTQNIPVIFVTALSSEADEERGLNLGAIDYITKPLSAPVVRARVRNHAVLKRKADLLESLAHIDSLTGIANRRRLDHALTQEWRRCLRADESLALLMIDIDAFKAYNDHYGHGRGDLCLTKVAGTLAAGLQRPADLVARYGGEEFAVLLPDTDLVAAALIGERLRQQIEAKQIRHAPGQRHEFVTISVGCAALPPADALKTQDLIDIADRNLYTAKNTGRNRVCAG</sequence>
<dbReference type="CDD" id="cd01949">
    <property type="entry name" value="GGDEF"/>
    <property type="match status" value="1"/>
</dbReference>
<dbReference type="FunFam" id="3.30.70.270:FF:000001">
    <property type="entry name" value="Diguanylate cyclase domain protein"/>
    <property type="match status" value="1"/>
</dbReference>
<dbReference type="NCBIfam" id="TIGR00254">
    <property type="entry name" value="GGDEF"/>
    <property type="match status" value="1"/>
</dbReference>
<dbReference type="RefSeq" id="WP_148312927.1">
    <property type="nucleotide sequence ID" value="NZ_AP012547.1"/>
</dbReference>
<name>W0SJG2_9PROT</name>
<evidence type="ECO:0000313" key="7">
    <source>
        <dbReference type="Proteomes" id="UP000031637"/>
    </source>
</evidence>
<dbReference type="GO" id="GO:0005886">
    <property type="term" value="C:plasma membrane"/>
    <property type="evidence" value="ECO:0007669"/>
    <property type="project" value="TreeGrafter"/>
</dbReference>
<dbReference type="PROSITE" id="PS50110">
    <property type="entry name" value="RESPONSE_REGULATORY"/>
    <property type="match status" value="1"/>
</dbReference>
<reference evidence="6 7" key="1">
    <citation type="journal article" date="2014" name="Syst. Appl. Microbiol.">
        <title>Complete genomes of freshwater sulfur oxidizers Sulfuricella denitrificans skB26 and Sulfuritalea hydrogenivorans sk43H: genetic insights into the sulfur oxidation pathway of betaproteobacteria.</title>
        <authorList>
            <person name="Watanabe T."/>
            <person name="Kojima H."/>
            <person name="Fukui M."/>
        </authorList>
    </citation>
    <scope>NUCLEOTIDE SEQUENCE [LARGE SCALE GENOMIC DNA]</scope>
    <source>
        <strain evidence="6">DSM22779</strain>
    </source>
</reference>
<gene>
    <name evidence="6" type="ORF">SUTH_02480</name>
</gene>
<evidence type="ECO:0000256" key="3">
    <source>
        <dbReference type="PROSITE-ProRule" id="PRU00169"/>
    </source>
</evidence>
<dbReference type="InterPro" id="IPR029787">
    <property type="entry name" value="Nucleotide_cyclase"/>
</dbReference>
<comment type="catalytic activity">
    <reaction evidence="2">
        <text>2 GTP = 3',3'-c-di-GMP + 2 diphosphate</text>
        <dbReference type="Rhea" id="RHEA:24898"/>
        <dbReference type="ChEBI" id="CHEBI:33019"/>
        <dbReference type="ChEBI" id="CHEBI:37565"/>
        <dbReference type="ChEBI" id="CHEBI:58805"/>
        <dbReference type="EC" id="2.7.7.65"/>
    </reaction>
</comment>
<dbReference type="InterPro" id="IPR050469">
    <property type="entry name" value="Diguanylate_Cyclase"/>
</dbReference>
<dbReference type="STRING" id="1223802.SUTH_02480"/>
<dbReference type="Pfam" id="PF00990">
    <property type="entry name" value="GGDEF"/>
    <property type="match status" value="1"/>
</dbReference>
<protein>
    <recommendedName>
        <fullName evidence="1">diguanylate cyclase</fullName>
        <ecNumber evidence="1">2.7.7.65</ecNumber>
    </recommendedName>
</protein>
<evidence type="ECO:0000259" key="4">
    <source>
        <dbReference type="PROSITE" id="PS50110"/>
    </source>
</evidence>
<dbReference type="PROSITE" id="PS50887">
    <property type="entry name" value="GGDEF"/>
    <property type="match status" value="1"/>
</dbReference>
<dbReference type="CDD" id="cd19920">
    <property type="entry name" value="REC_PA4781-like"/>
    <property type="match status" value="1"/>
</dbReference>
<dbReference type="EMBL" id="AP012547">
    <property type="protein sequence ID" value="BAO30263.1"/>
    <property type="molecule type" value="Genomic_DNA"/>
</dbReference>
<keyword evidence="7" id="KW-1185">Reference proteome</keyword>
<keyword evidence="3" id="KW-0597">Phosphoprotein</keyword>
<dbReference type="PANTHER" id="PTHR45138:SF9">
    <property type="entry name" value="DIGUANYLATE CYCLASE DGCM-RELATED"/>
    <property type="match status" value="1"/>
</dbReference>
<dbReference type="KEGG" id="shd:SUTH_02480"/>
<dbReference type="EC" id="2.7.7.65" evidence="1"/>
<dbReference type="OrthoDB" id="9813903at2"/>
<feature type="domain" description="Response regulatory" evidence="4">
    <location>
        <begin position="19"/>
        <end position="135"/>
    </location>
</feature>
<organism evidence="6 7">
    <name type="scientific">Sulfuritalea hydrogenivorans sk43H</name>
    <dbReference type="NCBI Taxonomy" id="1223802"/>
    <lineage>
        <taxon>Bacteria</taxon>
        <taxon>Pseudomonadati</taxon>
        <taxon>Pseudomonadota</taxon>
        <taxon>Betaproteobacteria</taxon>
        <taxon>Nitrosomonadales</taxon>
        <taxon>Sterolibacteriaceae</taxon>
        <taxon>Sulfuritalea</taxon>
    </lineage>
</organism>
<dbReference type="SUPFAM" id="SSF55073">
    <property type="entry name" value="Nucleotide cyclase"/>
    <property type="match status" value="1"/>
</dbReference>
<dbReference type="SMART" id="SM00267">
    <property type="entry name" value="GGDEF"/>
    <property type="match status" value="1"/>
</dbReference>
<accession>W0SJG2</accession>
<dbReference type="HOGENOM" id="CLU_000445_11_28_4"/>
<feature type="domain" description="GGDEF" evidence="5">
    <location>
        <begin position="178"/>
        <end position="313"/>
    </location>
</feature>
<dbReference type="SUPFAM" id="SSF52172">
    <property type="entry name" value="CheY-like"/>
    <property type="match status" value="1"/>
</dbReference>
<dbReference type="Gene3D" id="3.30.70.270">
    <property type="match status" value="1"/>
</dbReference>
<dbReference type="Gene3D" id="3.40.50.2300">
    <property type="match status" value="1"/>
</dbReference>
<dbReference type="Pfam" id="PF00072">
    <property type="entry name" value="Response_reg"/>
    <property type="match status" value="1"/>
</dbReference>
<dbReference type="GO" id="GO:0043709">
    <property type="term" value="P:cell adhesion involved in single-species biofilm formation"/>
    <property type="evidence" value="ECO:0007669"/>
    <property type="project" value="TreeGrafter"/>
</dbReference>
<evidence type="ECO:0000313" key="6">
    <source>
        <dbReference type="EMBL" id="BAO30263.1"/>
    </source>
</evidence>
<evidence type="ECO:0000256" key="1">
    <source>
        <dbReference type="ARBA" id="ARBA00012528"/>
    </source>
</evidence>
<dbReference type="GO" id="GO:0000160">
    <property type="term" value="P:phosphorelay signal transduction system"/>
    <property type="evidence" value="ECO:0007669"/>
    <property type="project" value="InterPro"/>
</dbReference>
<dbReference type="InterPro" id="IPR001789">
    <property type="entry name" value="Sig_transdc_resp-reg_receiver"/>
</dbReference>
<dbReference type="Proteomes" id="UP000031637">
    <property type="component" value="Chromosome"/>
</dbReference>
<dbReference type="SMART" id="SM00448">
    <property type="entry name" value="REC"/>
    <property type="match status" value="1"/>
</dbReference>